<reference evidence="10 11" key="1">
    <citation type="submission" date="2023-08" db="EMBL/GenBank/DDBJ databases">
        <title>Functional and genomic diversity of the sorghum phyllosphere microbiome.</title>
        <authorList>
            <person name="Shade A."/>
        </authorList>
    </citation>
    <scope>NUCLEOTIDE SEQUENCE [LARGE SCALE GENOMIC DNA]</scope>
    <source>
        <strain evidence="10 11">SORGH_AS_0445</strain>
    </source>
</reference>
<sequence>MTVPALIGPVVAPELHAMSFNIRRAMEGFARPKQDRWSVRAPAVAEMLRSERPTILGLQEVLPGAMTVVTRALGPTHRFIGRGRGREGTGEGTPLVYDAERLELRGWEQQALSARPDEQGSRSWGNLIPRILVTAEFADTSTGIRFLVVNTHLDHLSSRSRRRSTEAISALVRKRALPTIVMGDLNAGARSRAVRTLLSCAELTDSWSAAEDRLTPLWSTLNGYRRPRLTGRRVDWMLVSRDVRVRAAGINAGVFDGIRPSDHLAVQALLRLDGKTQ</sequence>
<evidence type="ECO:0000256" key="1">
    <source>
        <dbReference type="ARBA" id="ARBA00001936"/>
    </source>
</evidence>
<dbReference type="RefSeq" id="WP_309688395.1">
    <property type="nucleotide sequence ID" value="NZ_JAVIZQ010000001.1"/>
</dbReference>
<evidence type="ECO:0000313" key="10">
    <source>
        <dbReference type="EMBL" id="MDR6141464.1"/>
    </source>
</evidence>
<accession>A0ABU1HQ81</accession>
<dbReference type="EMBL" id="JAVIZQ010000001">
    <property type="protein sequence ID" value="MDR6141464.1"/>
    <property type="molecule type" value="Genomic_DNA"/>
</dbReference>
<evidence type="ECO:0000313" key="11">
    <source>
        <dbReference type="Proteomes" id="UP001249291"/>
    </source>
</evidence>
<dbReference type="PANTHER" id="PTHR15822">
    <property type="entry name" value="TRAF AND TNF RECEPTOR-ASSOCIATED PROTEIN"/>
    <property type="match status" value="1"/>
</dbReference>
<dbReference type="SUPFAM" id="SSF56219">
    <property type="entry name" value="DNase I-like"/>
    <property type="match status" value="1"/>
</dbReference>
<keyword evidence="11" id="KW-1185">Reference proteome</keyword>
<evidence type="ECO:0000259" key="9">
    <source>
        <dbReference type="Pfam" id="PF03372"/>
    </source>
</evidence>
<feature type="domain" description="Endonuclease/exonuclease/phosphatase" evidence="9">
    <location>
        <begin position="18"/>
        <end position="263"/>
    </location>
</feature>
<keyword evidence="7" id="KW-0460">Magnesium</keyword>
<comment type="cofactor">
    <cofactor evidence="2">
        <name>Mg(2+)</name>
        <dbReference type="ChEBI" id="CHEBI:18420"/>
    </cofactor>
</comment>
<dbReference type="GO" id="GO:0004519">
    <property type="term" value="F:endonuclease activity"/>
    <property type="evidence" value="ECO:0007669"/>
    <property type="project" value="UniProtKB-KW"/>
</dbReference>
<evidence type="ECO:0000256" key="5">
    <source>
        <dbReference type="ARBA" id="ARBA00022763"/>
    </source>
</evidence>
<comment type="caution">
    <text evidence="10">The sequence shown here is derived from an EMBL/GenBank/DDBJ whole genome shotgun (WGS) entry which is preliminary data.</text>
</comment>
<dbReference type="InterPro" id="IPR005135">
    <property type="entry name" value="Endo/exonuclease/phosphatase"/>
</dbReference>
<keyword evidence="5" id="KW-0227">DNA damage</keyword>
<evidence type="ECO:0000256" key="7">
    <source>
        <dbReference type="ARBA" id="ARBA00022842"/>
    </source>
</evidence>
<evidence type="ECO:0000256" key="2">
    <source>
        <dbReference type="ARBA" id="ARBA00001946"/>
    </source>
</evidence>
<dbReference type="PANTHER" id="PTHR15822:SF4">
    <property type="entry name" value="TYROSYL-DNA PHOSPHODIESTERASE 2"/>
    <property type="match status" value="1"/>
</dbReference>
<dbReference type="InterPro" id="IPR051547">
    <property type="entry name" value="TDP2-like"/>
</dbReference>
<dbReference type="Proteomes" id="UP001249291">
    <property type="component" value="Unassembled WGS sequence"/>
</dbReference>
<dbReference type="Pfam" id="PF03372">
    <property type="entry name" value="Exo_endo_phos"/>
    <property type="match status" value="1"/>
</dbReference>
<keyword evidence="8" id="KW-0234">DNA repair</keyword>
<name>A0ABU1HQ81_9MICO</name>
<keyword evidence="6 10" id="KW-0378">Hydrolase</keyword>
<protein>
    <submittedName>
        <fullName evidence="10">Endonuclease/exonuclease/phosphatase family metal-dependent hydrolase</fullName>
    </submittedName>
</protein>
<comment type="cofactor">
    <cofactor evidence="1">
        <name>Mn(2+)</name>
        <dbReference type="ChEBI" id="CHEBI:29035"/>
    </cofactor>
</comment>
<dbReference type="CDD" id="cd09083">
    <property type="entry name" value="EEP-1"/>
    <property type="match status" value="1"/>
</dbReference>
<keyword evidence="4" id="KW-0479">Metal-binding</keyword>
<organism evidence="10 11">
    <name type="scientific">Microbacterium foliorum</name>
    <dbReference type="NCBI Taxonomy" id="104336"/>
    <lineage>
        <taxon>Bacteria</taxon>
        <taxon>Bacillati</taxon>
        <taxon>Actinomycetota</taxon>
        <taxon>Actinomycetes</taxon>
        <taxon>Micrococcales</taxon>
        <taxon>Microbacteriaceae</taxon>
        <taxon>Microbacterium</taxon>
    </lineage>
</organism>
<gene>
    <name evidence="10" type="ORF">QE375_001018</name>
</gene>
<evidence type="ECO:0000256" key="3">
    <source>
        <dbReference type="ARBA" id="ARBA00022722"/>
    </source>
</evidence>
<dbReference type="InterPro" id="IPR036691">
    <property type="entry name" value="Endo/exonu/phosph_ase_sf"/>
</dbReference>
<keyword evidence="3" id="KW-0540">Nuclease</keyword>
<evidence type="ECO:0000256" key="4">
    <source>
        <dbReference type="ARBA" id="ARBA00022723"/>
    </source>
</evidence>
<evidence type="ECO:0000256" key="8">
    <source>
        <dbReference type="ARBA" id="ARBA00023204"/>
    </source>
</evidence>
<proteinExistence type="predicted"/>
<dbReference type="GO" id="GO:0016787">
    <property type="term" value="F:hydrolase activity"/>
    <property type="evidence" value="ECO:0007669"/>
    <property type="project" value="UniProtKB-KW"/>
</dbReference>
<dbReference type="Gene3D" id="3.60.10.10">
    <property type="entry name" value="Endonuclease/exonuclease/phosphatase"/>
    <property type="match status" value="1"/>
</dbReference>
<keyword evidence="10" id="KW-0255">Endonuclease</keyword>
<evidence type="ECO:0000256" key="6">
    <source>
        <dbReference type="ARBA" id="ARBA00022801"/>
    </source>
</evidence>